<reference evidence="5 6" key="1">
    <citation type="journal article" date="2020" name="Front. Microbiol.">
        <title>Single-cell genomics of novel Actinobacteria with the Wood-Ljungdahl pathway discovered in a serpentinizing system.</title>
        <authorList>
            <person name="Merino N."/>
            <person name="Kawai M."/>
            <person name="Boyd E.S."/>
            <person name="Colman D.R."/>
            <person name="McGlynn S.E."/>
            <person name="Nealson K.H."/>
            <person name="Kurokawa K."/>
            <person name="Hongoh Y."/>
        </authorList>
    </citation>
    <scope>NUCLEOTIDE SEQUENCE [LARGE SCALE GENOMIC DNA]</scope>
    <source>
        <strain evidence="2 5">S25</strain>
        <strain evidence="3 7">S33</strain>
        <strain evidence="4 6">S43</strain>
    </source>
</reference>
<keyword evidence="1" id="KW-0812">Transmembrane</keyword>
<dbReference type="Proteomes" id="UP000543224">
    <property type="component" value="Unassembled WGS sequence"/>
</dbReference>
<dbReference type="EMBL" id="BLSB01000072">
    <property type="protein sequence ID" value="GFP35255.1"/>
    <property type="molecule type" value="Genomic_DNA"/>
</dbReference>
<dbReference type="EMBL" id="BLRX01000014">
    <property type="protein sequence ID" value="GFP24785.1"/>
    <property type="molecule type" value="Genomic_DNA"/>
</dbReference>
<dbReference type="RefSeq" id="WP_176229892.1">
    <property type="nucleotide sequence ID" value="NZ_BLRY01000009.1"/>
</dbReference>
<keyword evidence="1" id="KW-0472">Membrane</keyword>
<feature type="transmembrane region" description="Helical" evidence="1">
    <location>
        <begin position="75"/>
        <end position="93"/>
    </location>
</feature>
<keyword evidence="7" id="KW-1185">Reference proteome</keyword>
<sequence>MLRTIVIILLVVLVFNTLFWVAMVLYHVRQGALITDLVPPPTDYEEWKRRITEEAGLPYHPPLPFPLRGNVVQDLAWLVSIDSLAIAGVYFLLSDRLKKLRQIIGVEDTELRISRGS</sequence>
<organism evidence="2 5">
    <name type="scientific">Candidatus Hakubella thermalkaliphila</name>
    <dbReference type="NCBI Taxonomy" id="2754717"/>
    <lineage>
        <taxon>Bacteria</taxon>
        <taxon>Bacillati</taxon>
        <taxon>Actinomycetota</taxon>
        <taxon>Actinomycetota incertae sedis</taxon>
        <taxon>Candidatus Hakubellales</taxon>
        <taxon>Candidatus Hakubellaceae</taxon>
        <taxon>Candidatus Hakubella</taxon>
    </lineage>
</organism>
<keyword evidence="1" id="KW-1133">Transmembrane helix</keyword>
<evidence type="ECO:0000313" key="2">
    <source>
        <dbReference type="EMBL" id="GFP24785.1"/>
    </source>
</evidence>
<protein>
    <submittedName>
        <fullName evidence="2">Uncharacterized protein</fullName>
    </submittedName>
</protein>
<evidence type="ECO:0000256" key="1">
    <source>
        <dbReference type="SAM" id="Phobius"/>
    </source>
</evidence>
<dbReference type="AlphaFoldDB" id="A0A6V8NX03"/>
<evidence type="ECO:0000313" key="5">
    <source>
        <dbReference type="Proteomes" id="UP000543224"/>
    </source>
</evidence>
<dbReference type="Proteomes" id="UP000591948">
    <property type="component" value="Unassembled WGS sequence"/>
</dbReference>
<evidence type="ECO:0000313" key="3">
    <source>
        <dbReference type="EMBL" id="GFP26947.1"/>
    </source>
</evidence>
<name>A0A6V8NX03_9ACTN</name>
<dbReference type="Proteomes" id="UP000576480">
    <property type="component" value="Unassembled WGS sequence"/>
</dbReference>
<evidence type="ECO:0000313" key="6">
    <source>
        <dbReference type="Proteomes" id="UP000576480"/>
    </source>
</evidence>
<gene>
    <name evidence="2" type="ORF">HKBW3S25_00222</name>
    <name evidence="3" type="ORF">HKBW3S33_00360</name>
    <name evidence="4" type="ORF">HKBW3S43_01047</name>
</gene>
<feature type="transmembrane region" description="Helical" evidence="1">
    <location>
        <begin position="7"/>
        <end position="28"/>
    </location>
</feature>
<comment type="caution">
    <text evidence="2">The sequence shown here is derived from an EMBL/GenBank/DDBJ whole genome shotgun (WGS) entry which is preliminary data.</text>
</comment>
<accession>A0A6V8NX03</accession>
<proteinExistence type="predicted"/>
<dbReference type="EMBL" id="BLRY01000009">
    <property type="protein sequence ID" value="GFP26947.1"/>
    <property type="molecule type" value="Genomic_DNA"/>
</dbReference>
<evidence type="ECO:0000313" key="7">
    <source>
        <dbReference type="Proteomes" id="UP000591948"/>
    </source>
</evidence>
<evidence type="ECO:0000313" key="4">
    <source>
        <dbReference type="EMBL" id="GFP35255.1"/>
    </source>
</evidence>